<dbReference type="PANTHER" id="PTHR11079">
    <property type="entry name" value="CYTOSINE DEAMINASE FAMILY MEMBER"/>
    <property type="match status" value="1"/>
</dbReference>
<keyword evidence="4 8" id="KW-0479">Metal-binding</keyword>
<sequence>MRLALEQARAAAEAGEVPVGACVVDGQGKLLAEAHNACVAQADPSAHAEILALRAAGAATGNYRLAGCSLYVTLEPCMMCVGAVLHARIARLVYGAPDPKTGACGGKIDLLADSSLNHHATAHGGVLAAECGELLRGFFAQRR</sequence>
<proteinExistence type="inferred from homology"/>
<comment type="cofactor">
    <cofactor evidence="8">
        <name>Zn(2+)</name>
        <dbReference type="ChEBI" id="CHEBI:29105"/>
    </cofactor>
    <text evidence="8">Binds 1 zinc ion per subunit.</text>
</comment>
<evidence type="ECO:0000256" key="7">
    <source>
        <dbReference type="ARBA" id="ARBA00048045"/>
    </source>
</evidence>
<dbReference type="InterPro" id="IPR028883">
    <property type="entry name" value="tRNA_aden_deaminase"/>
</dbReference>
<dbReference type="NCBIfam" id="NF008113">
    <property type="entry name" value="PRK10860.1"/>
    <property type="match status" value="1"/>
</dbReference>
<comment type="catalytic activity">
    <reaction evidence="7 8">
        <text>adenosine(34) in tRNA + H2O + H(+) = inosine(34) in tRNA + NH4(+)</text>
        <dbReference type="Rhea" id="RHEA:43168"/>
        <dbReference type="Rhea" id="RHEA-COMP:10373"/>
        <dbReference type="Rhea" id="RHEA-COMP:10374"/>
        <dbReference type="ChEBI" id="CHEBI:15377"/>
        <dbReference type="ChEBI" id="CHEBI:15378"/>
        <dbReference type="ChEBI" id="CHEBI:28938"/>
        <dbReference type="ChEBI" id="CHEBI:74411"/>
        <dbReference type="ChEBI" id="CHEBI:82852"/>
        <dbReference type="EC" id="3.5.4.33"/>
    </reaction>
</comment>
<dbReference type="GO" id="GO:0052717">
    <property type="term" value="F:tRNA-specific adenosine-34 deaminase activity"/>
    <property type="evidence" value="ECO:0007669"/>
    <property type="project" value="UniProtKB-UniRule"/>
</dbReference>
<evidence type="ECO:0000256" key="5">
    <source>
        <dbReference type="ARBA" id="ARBA00022801"/>
    </source>
</evidence>
<dbReference type="GO" id="GO:0008270">
    <property type="term" value="F:zinc ion binding"/>
    <property type="evidence" value="ECO:0007669"/>
    <property type="project" value="UniProtKB-UniRule"/>
</dbReference>
<dbReference type="InterPro" id="IPR002125">
    <property type="entry name" value="CMP_dCMP_dom"/>
</dbReference>
<gene>
    <name evidence="8" type="primary">tadA</name>
    <name evidence="10" type="ORF">ISN26_05485</name>
</gene>
<dbReference type="PROSITE" id="PS00903">
    <property type="entry name" value="CYT_DCMP_DEAMINASES_1"/>
    <property type="match status" value="1"/>
</dbReference>
<organism evidence="10 11">
    <name type="scientific">Candidatus Amphirhobacter heronislandensis</name>
    <dbReference type="NCBI Taxonomy" id="1732024"/>
    <lineage>
        <taxon>Bacteria</taxon>
        <taxon>Pseudomonadati</taxon>
        <taxon>Pseudomonadota</taxon>
        <taxon>Gammaproteobacteria</taxon>
        <taxon>Candidatus Tethybacterales</taxon>
        <taxon>Candidatus Tethybacteraceae</taxon>
        <taxon>Candidatus Amphirhobacter</taxon>
    </lineage>
</organism>
<dbReference type="InterPro" id="IPR016193">
    <property type="entry name" value="Cytidine_deaminase-like"/>
</dbReference>
<keyword evidence="11" id="KW-1185">Reference proteome</keyword>
<evidence type="ECO:0000256" key="4">
    <source>
        <dbReference type="ARBA" id="ARBA00022723"/>
    </source>
</evidence>
<keyword evidence="5 8" id="KW-0378">Hydrolase</keyword>
<feature type="domain" description="CMP/dCMP-type deaminase" evidence="9">
    <location>
        <begin position="1"/>
        <end position="118"/>
    </location>
</feature>
<dbReference type="HAMAP" id="MF_00972">
    <property type="entry name" value="tRNA_aden_deaminase"/>
    <property type="match status" value="1"/>
</dbReference>
<feature type="binding site" evidence="8">
    <location>
        <position position="77"/>
    </location>
    <ligand>
        <name>Zn(2+)</name>
        <dbReference type="ChEBI" id="CHEBI:29105"/>
        <note>catalytic</note>
    </ligand>
</feature>
<feature type="active site" description="Proton donor" evidence="8">
    <location>
        <position position="49"/>
    </location>
</feature>
<dbReference type="PANTHER" id="PTHR11079:SF202">
    <property type="entry name" value="TRNA-SPECIFIC ADENOSINE DEAMINASE"/>
    <property type="match status" value="1"/>
</dbReference>
<keyword evidence="6 8" id="KW-0862">Zinc</keyword>
<feature type="binding site" evidence="8">
    <location>
        <position position="80"/>
    </location>
    <ligand>
        <name>Zn(2+)</name>
        <dbReference type="ChEBI" id="CHEBI:29105"/>
        <note>catalytic</note>
    </ligand>
</feature>
<dbReference type="EC" id="3.5.4.33" evidence="8"/>
<dbReference type="InterPro" id="IPR058535">
    <property type="entry name" value="MafB19-deam"/>
</dbReference>
<keyword evidence="3 8" id="KW-0819">tRNA processing</keyword>
<protein>
    <recommendedName>
        <fullName evidence="8">tRNA-specific adenosine deaminase</fullName>
        <ecNumber evidence="8">3.5.4.33</ecNumber>
    </recommendedName>
</protein>
<feature type="binding site" evidence="8">
    <location>
        <position position="47"/>
    </location>
    <ligand>
        <name>Zn(2+)</name>
        <dbReference type="ChEBI" id="CHEBI:29105"/>
        <note>catalytic</note>
    </ligand>
</feature>
<dbReference type="GO" id="GO:0002100">
    <property type="term" value="P:tRNA wobble adenosine to inosine editing"/>
    <property type="evidence" value="ECO:0007669"/>
    <property type="project" value="UniProtKB-UniRule"/>
</dbReference>
<evidence type="ECO:0000256" key="8">
    <source>
        <dbReference type="HAMAP-Rule" id="MF_00972"/>
    </source>
</evidence>
<dbReference type="AlphaFoldDB" id="A0A930UIG6"/>
<dbReference type="PROSITE" id="PS51747">
    <property type="entry name" value="CYT_DCMP_DEAMINASES_2"/>
    <property type="match status" value="1"/>
</dbReference>
<evidence type="ECO:0000256" key="1">
    <source>
        <dbReference type="ARBA" id="ARBA00010669"/>
    </source>
</evidence>
<dbReference type="Proteomes" id="UP000604381">
    <property type="component" value="Unassembled WGS sequence"/>
</dbReference>
<dbReference type="InterPro" id="IPR016192">
    <property type="entry name" value="APOBEC/CMP_deaminase_Zn-bd"/>
</dbReference>
<dbReference type="Gene3D" id="3.40.140.10">
    <property type="entry name" value="Cytidine Deaminase, domain 2"/>
    <property type="match status" value="1"/>
</dbReference>
<comment type="similarity">
    <text evidence="1">Belongs to the cytidine and deoxycytidylate deaminase family. ADAT2 subfamily.</text>
</comment>
<name>A0A930UIG6_9GAMM</name>
<evidence type="ECO:0000256" key="3">
    <source>
        <dbReference type="ARBA" id="ARBA00022694"/>
    </source>
</evidence>
<evidence type="ECO:0000313" key="10">
    <source>
        <dbReference type="EMBL" id="MBF2735512.1"/>
    </source>
</evidence>
<reference evidence="10" key="1">
    <citation type="submission" date="2020-10" db="EMBL/GenBank/DDBJ databases">
        <title>An improved Amphimedon queenslandica hologenome assembly reveals how three proteobacterial symbionts can extend the metabolic phenotypic of their marine sponge host.</title>
        <authorList>
            <person name="Degnan B."/>
            <person name="Degnan S."/>
            <person name="Xiang X."/>
        </authorList>
    </citation>
    <scope>NUCLEOTIDE SEQUENCE</scope>
    <source>
        <strain evidence="10">AqS2</strain>
    </source>
</reference>
<accession>A0A930UIG6</accession>
<comment type="caution">
    <text evidence="10">The sequence shown here is derived from an EMBL/GenBank/DDBJ whole genome shotgun (WGS) entry which is preliminary data.</text>
</comment>
<dbReference type="Pfam" id="PF14437">
    <property type="entry name" value="MafB19-deam"/>
    <property type="match status" value="1"/>
</dbReference>
<evidence type="ECO:0000256" key="2">
    <source>
        <dbReference type="ARBA" id="ARBA00011738"/>
    </source>
</evidence>
<comment type="function">
    <text evidence="8">Catalyzes the deamination of adenosine to inosine at the wobble position 34 of tRNA(Arg2).</text>
</comment>
<evidence type="ECO:0000313" key="11">
    <source>
        <dbReference type="Proteomes" id="UP000604381"/>
    </source>
</evidence>
<evidence type="ECO:0000259" key="9">
    <source>
        <dbReference type="PROSITE" id="PS51747"/>
    </source>
</evidence>
<dbReference type="EMBL" id="JADHEI010000040">
    <property type="protein sequence ID" value="MBF2735512.1"/>
    <property type="molecule type" value="Genomic_DNA"/>
</dbReference>
<dbReference type="SUPFAM" id="SSF53927">
    <property type="entry name" value="Cytidine deaminase-like"/>
    <property type="match status" value="1"/>
</dbReference>
<evidence type="ECO:0000256" key="6">
    <source>
        <dbReference type="ARBA" id="ARBA00022833"/>
    </source>
</evidence>
<comment type="subunit">
    <text evidence="2 8">Homodimer.</text>
</comment>
<dbReference type="CDD" id="cd01285">
    <property type="entry name" value="nucleoside_deaminase"/>
    <property type="match status" value="1"/>
</dbReference>